<proteinExistence type="predicted"/>
<reference evidence="2" key="1">
    <citation type="journal article" date="2021" name="Proc. Natl. Acad. Sci. U.S.A.">
        <title>A Catalog of Tens of Thousands of Viruses from Human Metagenomes Reveals Hidden Associations with Chronic Diseases.</title>
        <authorList>
            <person name="Tisza M.J."/>
            <person name="Buck C.B."/>
        </authorList>
    </citation>
    <scope>NUCLEOTIDE SEQUENCE</scope>
    <source>
        <strain evidence="2">CtLdn10</strain>
    </source>
</reference>
<dbReference type="EMBL" id="BK032647">
    <property type="protein sequence ID" value="DAF53128.1"/>
    <property type="molecule type" value="Genomic_DNA"/>
</dbReference>
<name>A0A8S5SQC2_9CAUD</name>
<evidence type="ECO:0000313" key="2">
    <source>
        <dbReference type="EMBL" id="DAF53128.1"/>
    </source>
</evidence>
<keyword evidence="1" id="KW-1133">Transmembrane helix</keyword>
<feature type="transmembrane region" description="Helical" evidence="1">
    <location>
        <begin position="6"/>
        <end position="28"/>
    </location>
</feature>
<accession>A0A8S5SQC2</accession>
<keyword evidence="1" id="KW-0812">Transmembrane</keyword>
<organism evidence="2">
    <name type="scientific">Siphoviridae sp. ctLdn10</name>
    <dbReference type="NCBI Taxonomy" id="2827847"/>
    <lineage>
        <taxon>Viruses</taxon>
        <taxon>Duplodnaviria</taxon>
        <taxon>Heunggongvirae</taxon>
        <taxon>Uroviricota</taxon>
        <taxon>Caudoviricetes</taxon>
    </lineage>
</organism>
<keyword evidence="1" id="KW-0472">Membrane</keyword>
<sequence>MWGLSPISGLFLCPMCFSPFSYLCPITLMMF</sequence>
<protein>
    <submittedName>
        <fullName evidence="2">Uncharacterized protein</fullName>
    </submittedName>
</protein>
<evidence type="ECO:0000256" key="1">
    <source>
        <dbReference type="SAM" id="Phobius"/>
    </source>
</evidence>